<reference evidence="2" key="1">
    <citation type="submission" date="2022-10" db="EMBL/GenBank/DDBJ databases">
        <title>Genome assembly of Pristionchus species.</title>
        <authorList>
            <person name="Yoshida K."/>
            <person name="Sommer R.J."/>
        </authorList>
    </citation>
    <scope>NUCLEOTIDE SEQUENCE [LARGE SCALE GENOMIC DNA]</scope>
    <source>
        <strain evidence="2">RS5460</strain>
    </source>
</reference>
<organism evidence="1 2">
    <name type="scientific">Pristionchus mayeri</name>
    <dbReference type="NCBI Taxonomy" id="1317129"/>
    <lineage>
        <taxon>Eukaryota</taxon>
        <taxon>Metazoa</taxon>
        <taxon>Ecdysozoa</taxon>
        <taxon>Nematoda</taxon>
        <taxon>Chromadorea</taxon>
        <taxon>Rhabditida</taxon>
        <taxon>Rhabditina</taxon>
        <taxon>Diplogasteromorpha</taxon>
        <taxon>Diplogasteroidea</taxon>
        <taxon>Neodiplogasteridae</taxon>
        <taxon>Pristionchus</taxon>
    </lineage>
</organism>
<name>A0AAN5C2Y0_9BILA</name>
<dbReference type="AlphaFoldDB" id="A0AAN5C2Y0"/>
<feature type="non-terminal residue" evidence="1">
    <location>
        <position position="75"/>
    </location>
</feature>
<evidence type="ECO:0000313" key="1">
    <source>
        <dbReference type="EMBL" id="GMR35088.1"/>
    </source>
</evidence>
<evidence type="ECO:0000313" key="2">
    <source>
        <dbReference type="Proteomes" id="UP001328107"/>
    </source>
</evidence>
<dbReference type="EMBL" id="BTRK01000002">
    <property type="protein sequence ID" value="GMR35088.1"/>
    <property type="molecule type" value="Genomic_DNA"/>
</dbReference>
<comment type="caution">
    <text evidence="1">The sequence shown here is derived from an EMBL/GenBank/DDBJ whole genome shotgun (WGS) entry which is preliminary data.</text>
</comment>
<keyword evidence="2" id="KW-1185">Reference proteome</keyword>
<gene>
    <name evidence="1" type="ORF">PMAYCL1PPCAC_05283</name>
</gene>
<dbReference type="Proteomes" id="UP001328107">
    <property type="component" value="Unassembled WGS sequence"/>
</dbReference>
<protein>
    <submittedName>
        <fullName evidence="1">Uncharacterized protein</fullName>
    </submittedName>
</protein>
<proteinExistence type="predicted"/>
<sequence length="75" mass="8396">MRIDPLRDLGNGANLVRVIEHLRIRVEESGQSLPQRSRMIRHQQVHPSHRTSDHESVAVALELLDDQGVELVAGG</sequence>
<accession>A0AAN5C2Y0</accession>